<organism evidence="2 3">
    <name type="scientific">Duganella vulcania</name>
    <dbReference type="NCBI Taxonomy" id="2692166"/>
    <lineage>
        <taxon>Bacteria</taxon>
        <taxon>Pseudomonadati</taxon>
        <taxon>Pseudomonadota</taxon>
        <taxon>Betaproteobacteria</taxon>
        <taxon>Burkholderiales</taxon>
        <taxon>Oxalobacteraceae</taxon>
        <taxon>Telluria group</taxon>
        <taxon>Duganella</taxon>
    </lineage>
</organism>
<protein>
    <submittedName>
        <fullName evidence="2">MerR family transcriptional regulator</fullName>
    </submittedName>
</protein>
<dbReference type="GO" id="GO:0006355">
    <property type="term" value="P:regulation of DNA-templated transcription"/>
    <property type="evidence" value="ECO:0007669"/>
    <property type="project" value="InterPro"/>
</dbReference>
<proteinExistence type="predicted"/>
<feature type="domain" description="HTH merR-type" evidence="1">
    <location>
        <begin position="13"/>
        <end position="85"/>
    </location>
</feature>
<evidence type="ECO:0000313" key="3">
    <source>
        <dbReference type="Proteomes" id="UP000470302"/>
    </source>
</evidence>
<gene>
    <name evidence="2" type="ORF">GTP91_11015</name>
</gene>
<dbReference type="RefSeq" id="WP_161096826.1">
    <property type="nucleotide sequence ID" value="NZ_WWCW01000029.1"/>
</dbReference>
<dbReference type="InterPro" id="IPR000551">
    <property type="entry name" value="MerR-type_HTH_dom"/>
</dbReference>
<dbReference type="Gene3D" id="1.10.1660.10">
    <property type="match status" value="1"/>
</dbReference>
<evidence type="ECO:0000259" key="1">
    <source>
        <dbReference type="SMART" id="SM00422"/>
    </source>
</evidence>
<dbReference type="Proteomes" id="UP000470302">
    <property type="component" value="Unassembled WGS sequence"/>
</dbReference>
<dbReference type="InterPro" id="IPR009061">
    <property type="entry name" value="DNA-bd_dom_put_sf"/>
</dbReference>
<dbReference type="GO" id="GO:0003677">
    <property type="term" value="F:DNA binding"/>
    <property type="evidence" value="ECO:0007669"/>
    <property type="project" value="InterPro"/>
</dbReference>
<dbReference type="SUPFAM" id="SSF46955">
    <property type="entry name" value="Putative DNA-binding domain"/>
    <property type="match status" value="1"/>
</dbReference>
<accession>A0A845G1H3</accession>
<dbReference type="AlphaFoldDB" id="A0A845G1H3"/>
<dbReference type="EMBL" id="WWCW01000029">
    <property type="protein sequence ID" value="MYM87711.1"/>
    <property type="molecule type" value="Genomic_DNA"/>
</dbReference>
<dbReference type="Pfam" id="PF13411">
    <property type="entry name" value="MerR_1"/>
    <property type="match status" value="1"/>
</dbReference>
<dbReference type="SMART" id="SM00422">
    <property type="entry name" value="HTH_MERR"/>
    <property type="match status" value="1"/>
</dbReference>
<evidence type="ECO:0000313" key="2">
    <source>
        <dbReference type="EMBL" id="MYM87711.1"/>
    </source>
</evidence>
<comment type="caution">
    <text evidence="2">The sequence shown here is derived from an EMBL/GenBank/DDBJ whole genome shotgun (WGS) entry which is preliminary data.</text>
</comment>
<reference evidence="2 3" key="1">
    <citation type="submission" date="2020-01" db="EMBL/GenBank/DDBJ databases">
        <title>Novel species isolated from a subtropical stream in China.</title>
        <authorList>
            <person name="Lu H."/>
        </authorList>
    </citation>
    <scope>NUCLEOTIDE SEQUENCE [LARGE SCALE GENOMIC DNA]</scope>
    <source>
        <strain evidence="2 3">FT82W</strain>
    </source>
</reference>
<name>A0A845G1H3_9BURK</name>
<sequence>MRKNSLTASTDTYSTRAAARISGLSIDMVNYLHRHGIVRTTPEDRTGRGVARGYRYADLLLLRLLSRLLDQGISVLRLRKCLVAFQKRGEDLTLLTSKRFVATDGQEVYFGSRDVLEKLGTGQMAFAFVLELGALGSEVRARISIESRAA</sequence>